<dbReference type="SMART" id="SM00443">
    <property type="entry name" value="G_patch"/>
    <property type="match status" value="1"/>
</dbReference>
<sequence>MIGRVLLRHNYIPGTGLGARGQGISRPIKVEEYKHRRGLGFRPSCHEIIEARRGNHLHRLATHYGRLNRGIPVPLLSHFFPEPPLIIGSTSDGPSSDFDDTTDALPTSLIAAIERLSDASRYTIF</sequence>
<comment type="caution">
    <text evidence="2">The sequence shown here is derived from an EMBL/GenBank/DDBJ whole genome shotgun (WGS) entry which is preliminary data.</text>
</comment>
<accession>A0A2I0K2L9</accession>
<dbReference type="EMBL" id="PGOL01000929">
    <property type="protein sequence ID" value="PKI62782.1"/>
    <property type="molecule type" value="Genomic_DNA"/>
</dbReference>
<feature type="domain" description="G-patch" evidence="1">
    <location>
        <begin position="1"/>
        <end position="44"/>
    </location>
</feature>
<dbReference type="Proteomes" id="UP000233551">
    <property type="component" value="Unassembled WGS sequence"/>
</dbReference>
<gene>
    <name evidence="2" type="ORF">CRG98_016825</name>
</gene>
<keyword evidence="3" id="KW-1185">Reference proteome</keyword>
<name>A0A2I0K2L9_PUNGR</name>
<proteinExistence type="predicted"/>
<dbReference type="PROSITE" id="PS50174">
    <property type="entry name" value="G_PATCH"/>
    <property type="match status" value="1"/>
</dbReference>
<evidence type="ECO:0000259" key="1">
    <source>
        <dbReference type="PROSITE" id="PS50174"/>
    </source>
</evidence>
<dbReference type="AlphaFoldDB" id="A0A2I0K2L9"/>
<dbReference type="InterPro" id="IPR000467">
    <property type="entry name" value="G_patch_dom"/>
</dbReference>
<dbReference type="Pfam" id="PF01585">
    <property type="entry name" value="G-patch"/>
    <property type="match status" value="1"/>
</dbReference>
<protein>
    <recommendedName>
        <fullName evidence="1">G-patch domain-containing protein</fullName>
    </recommendedName>
</protein>
<evidence type="ECO:0000313" key="3">
    <source>
        <dbReference type="Proteomes" id="UP000233551"/>
    </source>
</evidence>
<reference evidence="2 3" key="1">
    <citation type="submission" date="2017-11" db="EMBL/GenBank/DDBJ databases">
        <title>De-novo sequencing of pomegranate (Punica granatum L.) genome.</title>
        <authorList>
            <person name="Akparov Z."/>
            <person name="Amiraslanov A."/>
            <person name="Hajiyeva S."/>
            <person name="Abbasov M."/>
            <person name="Kaur K."/>
            <person name="Hamwieh A."/>
            <person name="Solovyev V."/>
            <person name="Salamov A."/>
            <person name="Braich B."/>
            <person name="Kosarev P."/>
            <person name="Mahmoud A."/>
            <person name="Hajiyev E."/>
            <person name="Babayeva S."/>
            <person name="Izzatullayeva V."/>
            <person name="Mammadov A."/>
            <person name="Mammadov A."/>
            <person name="Sharifova S."/>
            <person name="Ojaghi J."/>
            <person name="Eynullazada K."/>
            <person name="Bayramov B."/>
            <person name="Abdulazimova A."/>
            <person name="Shahmuradov I."/>
        </authorList>
    </citation>
    <scope>NUCLEOTIDE SEQUENCE [LARGE SCALE GENOMIC DNA]</scope>
    <source>
        <strain evidence="3">cv. AG2017</strain>
        <tissue evidence="2">Leaf</tissue>
    </source>
</reference>
<dbReference type="GO" id="GO:0003676">
    <property type="term" value="F:nucleic acid binding"/>
    <property type="evidence" value="ECO:0007669"/>
    <property type="project" value="InterPro"/>
</dbReference>
<organism evidence="2 3">
    <name type="scientific">Punica granatum</name>
    <name type="common">Pomegranate</name>
    <dbReference type="NCBI Taxonomy" id="22663"/>
    <lineage>
        <taxon>Eukaryota</taxon>
        <taxon>Viridiplantae</taxon>
        <taxon>Streptophyta</taxon>
        <taxon>Embryophyta</taxon>
        <taxon>Tracheophyta</taxon>
        <taxon>Spermatophyta</taxon>
        <taxon>Magnoliopsida</taxon>
        <taxon>eudicotyledons</taxon>
        <taxon>Gunneridae</taxon>
        <taxon>Pentapetalae</taxon>
        <taxon>rosids</taxon>
        <taxon>malvids</taxon>
        <taxon>Myrtales</taxon>
        <taxon>Lythraceae</taxon>
        <taxon>Punica</taxon>
    </lineage>
</organism>
<evidence type="ECO:0000313" key="2">
    <source>
        <dbReference type="EMBL" id="PKI62782.1"/>
    </source>
</evidence>